<dbReference type="AlphaFoldDB" id="A0A9P6FLK6"/>
<evidence type="ECO:0000313" key="3">
    <source>
        <dbReference type="Proteomes" id="UP000780801"/>
    </source>
</evidence>
<evidence type="ECO:0000256" key="1">
    <source>
        <dbReference type="SAM" id="MobiDB-lite"/>
    </source>
</evidence>
<comment type="caution">
    <text evidence="2">The sequence shown here is derived from an EMBL/GenBank/DDBJ whole genome shotgun (WGS) entry which is preliminary data.</text>
</comment>
<keyword evidence="3" id="KW-1185">Reference proteome</keyword>
<gene>
    <name evidence="2" type="ORF">BGW38_006641</name>
</gene>
<feature type="region of interest" description="Disordered" evidence="1">
    <location>
        <begin position="1"/>
        <end position="21"/>
    </location>
</feature>
<name>A0A9P6FLK6_9FUNG</name>
<dbReference type="Proteomes" id="UP000780801">
    <property type="component" value="Unassembled WGS sequence"/>
</dbReference>
<sequence>LPHMQTSYGDGEEGIQDSRESKRALLEQAHEDYLEYTQEDAPAPDRSEYFMSRISEMQNMRDKNAPLANQEKINELFSQLAGLFEASVYDVHSKRQRMKY</sequence>
<dbReference type="EMBL" id="JAABOA010004261">
    <property type="protein sequence ID" value="KAF9577878.1"/>
    <property type="molecule type" value="Genomic_DNA"/>
</dbReference>
<feature type="non-terminal residue" evidence="2">
    <location>
        <position position="1"/>
    </location>
</feature>
<reference evidence="2" key="1">
    <citation type="journal article" date="2020" name="Fungal Divers.">
        <title>Resolving the Mortierellaceae phylogeny through synthesis of multi-gene phylogenetics and phylogenomics.</title>
        <authorList>
            <person name="Vandepol N."/>
            <person name="Liber J."/>
            <person name="Desiro A."/>
            <person name="Na H."/>
            <person name="Kennedy M."/>
            <person name="Barry K."/>
            <person name="Grigoriev I.V."/>
            <person name="Miller A.N."/>
            <person name="O'Donnell K."/>
            <person name="Stajich J.E."/>
            <person name="Bonito G."/>
        </authorList>
    </citation>
    <scope>NUCLEOTIDE SEQUENCE</scope>
    <source>
        <strain evidence="2">KOD1015</strain>
    </source>
</reference>
<evidence type="ECO:0000313" key="2">
    <source>
        <dbReference type="EMBL" id="KAF9577878.1"/>
    </source>
</evidence>
<protein>
    <submittedName>
        <fullName evidence="2">Uncharacterized protein</fullName>
    </submittedName>
</protein>
<accession>A0A9P6FLK6</accession>
<proteinExistence type="predicted"/>
<organism evidence="2 3">
    <name type="scientific">Lunasporangiospora selenospora</name>
    <dbReference type="NCBI Taxonomy" id="979761"/>
    <lineage>
        <taxon>Eukaryota</taxon>
        <taxon>Fungi</taxon>
        <taxon>Fungi incertae sedis</taxon>
        <taxon>Mucoromycota</taxon>
        <taxon>Mortierellomycotina</taxon>
        <taxon>Mortierellomycetes</taxon>
        <taxon>Mortierellales</taxon>
        <taxon>Mortierellaceae</taxon>
        <taxon>Lunasporangiospora</taxon>
    </lineage>
</organism>